<keyword evidence="3" id="KW-1185">Reference proteome</keyword>
<organism evidence="2 3">
    <name type="scientific">phage Lak_Megaphage_Sonny</name>
    <dbReference type="NCBI Taxonomy" id="3109229"/>
    <lineage>
        <taxon>Viruses</taxon>
        <taxon>Duplodnaviria</taxon>
        <taxon>Heunggongvirae</taxon>
        <taxon>Uroviricota</taxon>
        <taxon>Caudoviricetes</taxon>
        <taxon>Caudoviricetes code 15 clade</taxon>
    </lineage>
</organism>
<sequence>MKDIEKNSSLNEEPMNNNDTSVKENTESVNNAESEEKINPADIIFDDDSDDMPQPDTFNYDEPNMLKMSMLFKYAVNSCMEKLPYSMDVLTNSEGKKLKVADLLKYIDDNFNNAITIDNMNLLISFIANAPKYAVSSFMDLVANNQQDLWTLLRK</sequence>
<proteinExistence type="predicted"/>
<feature type="compositionally biased region" description="Polar residues" evidence="1">
    <location>
        <begin position="7"/>
        <end position="20"/>
    </location>
</feature>
<dbReference type="EMBL" id="OR769223">
    <property type="protein sequence ID" value="WQJ53906.1"/>
    <property type="molecule type" value="Genomic_DNA"/>
</dbReference>
<dbReference type="Proteomes" id="UP001358193">
    <property type="component" value="Segment"/>
</dbReference>
<protein>
    <submittedName>
        <fullName evidence="2">Uncharacterized protein</fullName>
    </submittedName>
</protein>
<evidence type="ECO:0000256" key="1">
    <source>
        <dbReference type="SAM" id="MobiDB-lite"/>
    </source>
</evidence>
<reference evidence="2 3" key="1">
    <citation type="submission" date="2023-11" db="EMBL/GenBank/DDBJ databases">
        <authorList>
            <person name="Cook R."/>
            <person name="Crisci M."/>
            <person name="Pye H."/>
            <person name="Adriaenssens E."/>
            <person name="Santini J."/>
        </authorList>
    </citation>
    <scope>NUCLEOTIDE SEQUENCE [LARGE SCALE GENOMIC DNA]</scope>
    <source>
        <strain evidence="2">Lak_Megaphage_Sonny</strain>
    </source>
</reference>
<feature type="region of interest" description="Disordered" evidence="1">
    <location>
        <begin position="1"/>
        <end position="60"/>
    </location>
</feature>
<accession>A0ABZ0Z5E2</accession>
<name>A0ABZ0Z5E2_9CAUD</name>
<feature type="compositionally biased region" description="Acidic residues" evidence="1">
    <location>
        <begin position="44"/>
        <end position="53"/>
    </location>
</feature>
<evidence type="ECO:0000313" key="2">
    <source>
        <dbReference type="EMBL" id="WQJ53906.1"/>
    </source>
</evidence>
<evidence type="ECO:0000313" key="3">
    <source>
        <dbReference type="Proteomes" id="UP001358193"/>
    </source>
</evidence>